<feature type="transmembrane region" description="Helical" evidence="5">
    <location>
        <begin position="166"/>
        <end position="186"/>
    </location>
</feature>
<feature type="transmembrane region" description="Helical" evidence="5">
    <location>
        <begin position="274"/>
        <end position="292"/>
    </location>
</feature>
<gene>
    <name evidence="7" type="ORF">KME15_15965</name>
</gene>
<protein>
    <submittedName>
        <fullName evidence="7">MFS transporter</fullName>
    </submittedName>
</protein>
<comment type="subcellular location">
    <subcellularLocation>
        <location evidence="1">Cell membrane</location>
        <topology evidence="1">Multi-pass membrane protein</topology>
    </subcellularLocation>
</comment>
<keyword evidence="3 5" id="KW-1133">Transmembrane helix</keyword>
<evidence type="ECO:0000313" key="7">
    <source>
        <dbReference type="EMBL" id="MBW4660172.1"/>
    </source>
</evidence>
<reference evidence="7" key="2">
    <citation type="journal article" date="2022" name="Microbiol. Resour. Announc.">
        <title>Metagenome Sequencing to Explore Phylogenomics of Terrestrial Cyanobacteria.</title>
        <authorList>
            <person name="Ward R.D."/>
            <person name="Stajich J.E."/>
            <person name="Johansen J.R."/>
            <person name="Huntemann M."/>
            <person name="Clum A."/>
            <person name="Foster B."/>
            <person name="Foster B."/>
            <person name="Roux S."/>
            <person name="Palaniappan K."/>
            <person name="Varghese N."/>
            <person name="Mukherjee S."/>
            <person name="Reddy T.B.K."/>
            <person name="Daum C."/>
            <person name="Copeland A."/>
            <person name="Chen I.A."/>
            <person name="Ivanova N.N."/>
            <person name="Kyrpides N.C."/>
            <person name="Shapiro N."/>
            <person name="Eloe-Fadrosh E.A."/>
            <person name="Pietrasiak N."/>
        </authorList>
    </citation>
    <scope>NUCLEOTIDE SEQUENCE</scope>
    <source>
        <strain evidence="7">UHER 2000/2452</strain>
    </source>
</reference>
<dbReference type="Pfam" id="PF07690">
    <property type="entry name" value="MFS_1"/>
    <property type="match status" value="1"/>
</dbReference>
<organism evidence="7 8">
    <name type="scientific">Drouetiella hepatica Uher 2000/2452</name>
    <dbReference type="NCBI Taxonomy" id="904376"/>
    <lineage>
        <taxon>Bacteria</taxon>
        <taxon>Bacillati</taxon>
        <taxon>Cyanobacteriota</taxon>
        <taxon>Cyanophyceae</taxon>
        <taxon>Oculatellales</taxon>
        <taxon>Oculatellaceae</taxon>
        <taxon>Drouetiella</taxon>
    </lineage>
</organism>
<dbReference type="PANTHER" id="PTHR23534:SF1">
    <property type="entry name" value="MAJOR FACILITATOR SUPERFAMILY PROTEIN"/>
    <property type="match status" value="1"/>
</dbReference>
<feature type="transmembrane region" description="Helical" evidence="5">
    <location>
        <begin position="338"/>
        <end position="356"/>
    </location>
</feature>
<feature type="transmembrane region" description="Helical" evidence="5">
    <location>
        <begin position="128"/>
        <end position="146"/>
    </location>
</feature>
<dbReference type="InterPro" id="IPR020846">
    <property type="entry name" value="MFS_dom"/>
</dbReference>
<evidence type="ECO:0000313" key="8">
    <source>
        <dbReference type="Proteomes" id="UP000757435"/>
    </source>
</evidence>
<dbReference type="InterPro" id="IPR011701">
    <property type="entry name" value="MFS"/>
</dbReference>
<feature type="transmembrane region" description="Helical" evidence="5">
    <location>
        <begin position="362"/>
        <end position="381"/>
    </location>
</feature>
<feature type="transmembrane region" description="Helical" evidence="5">
    <location>
        <begin position="298"/>
        <end position="317"/>
    </location>
</feature>
<feature type="transmembrane region" description="Helical" evidence="5">
    <location>
        <begin position="7"/>
        <end position="32"/>
    </location>
</feature>
<dbReference type="GO" id="GO:0022857">
    <property type="term" value="F:transmembrane transporter activity"/>
    <property type="evidence" value="ECO:0007669"/>
    <property type="project" value="InterPro"/>
</dbReference>
<name>A0A951UNA6_9CYAN</name>
<evidence type="ECO:0000256" key="3">
    <source>
        <dbReference type="ARBA" id="ARBA00022989"/>
    </source>
</evidence>
<comment type="caution">
    <text evidence="7">The sequence shown here is derived from an EMBL/GenBank/DDBJ whole genome shotgun (WGS) entry which is preliminary data.</text>
</comment>
<keyword evidence="4 5" id="KW-0472">Membrane</keyword>
<feature type="transmembrane region" description="Helical" evidence="5">
    <location>
        <begin position="207"/>
        <end position="227"/>
    </location>
</feature>
<accession>A0A951UNA6</accession>
<dbReference type="PROSITE" id="PS50850">
    <property type="entry name" value="MFS"/>
    <property type="match status" value="1"/>
</dbReference>
<evidence type="ECO:0000256" key="5">
    <source>
        <dbReference type="SAM" id="Phobius"/>
    </source>
</evidence>
<dbReference type="SUPFAM" id="SSF103473">
    <property type="entry name" value="MFS general substrate transporter"/>
    <property type="match status" value="1"/>
</dbReference>
<dbReference type="AlphaFoldDB" id="A0A951UNA6"/>
<feature type="domain" description="Major facilitator superfamily (MFS) profile" evidence="6">
    <location>
        <begin position="208"/>
        <end position="394"/>
    </location>
</feature>
<dbReference type="GO" id="GO:0005886">
    <property type="term" value="C:plasma membrane"/>
    <property type="evidence" value="ECO:0007669"/>
    <property type="project" value="UniProtKB-SubCell"/>
</dbReference>
<proteinExistence type="predicted"/>
<evidence type="ECO:0000256" key="4">
    <source>
        <dbReference type="ARBA" id="ARBA00023136"/>
    </source>
</evidence>
<dbReference type="PANTHER" id="PTHR23534">
    <property type="entry name" value="MFS PERMEASE"/>
    <property type="match status" value="1"/>
</dbReference>
<evidence type="ECO:0000259" key="6">
    <source>
        <dbReference type="PROSITE" id="PS50850"/>
    </source>
</evidence>
<dbReference type="Proteomes" id="UP000757435">
    <property type="component" value="Unassembled WGS sequence"/>
</dbReference>
<evidence type="ECO:0000256" key="2">
    <source>
        <dbReference type="ARBA" id="ARBA00022692"/>
    </source>
</evidence>
<dbReference type="InterPro" id="IPR036259">
    <property type="entry name" value="MFS_trans_sf"/>
</dbReference>
<dbReference type="EMBL" id="JAHHHD010000018">
    <property type="protein sequence ID" value="MBW4660172.1"/>
    <property type="molecule type" value="Genomic_DNA"/>
</dbReference>
<reference evidence="7" key="1">
    <citation type="submission" date="2021-05" db="EMBL/GenBank/DDBJ databases">
        <authorList>
            <person name="Pietrasiak N."/>
            <person name="Ward R."/>
            <person name="Stajich J.E."/>
            <person name="Kurbessoian T."/>
        </authorList>
    </citation>
    <scope>NUCLEOTIDE SEQUENCE</scope>
    <source>
        <strain evidence="7">UHER 2000/2452</strain>
    </source>
</reference>
<feature type="transmembrane region" description="Helical" evidence="5">
    <location>
        <begin position="71"/>
        <end position="90"/>
    </location>
</feature>
<keyword evidence="2 5" id="KW-0812">Transmembrane</keyword>
<feature type="transmembrane region" description="Helical" evidence="5">
    <location>
        <begin position="44"/>
        <end position="64"/>
    </location>
</feature>
<evidence type="ECO:0000256" key="1">
    <source>
        <dbReference type="ARBA" id="ARBA00004651"/>
    </source>
</evidence>
<feature type="transmembrane region" description="Helical" evidence="5">
    <location>
        <begin position="96"/>
        <end position="116"/>
    </location>
</feature>
<feature type="transmembrane region" description="Helical" evidence="5">
    <location>
        <begin position="247"/>
        <end position="267"/>
    </location>
</feature>
<dbReference type="Gene3D" id="1.20.1250.20">
    <property type="entry name" value="MFS general substrate transporter like domains"/>
    <property type="match status" value="1"/>
</dbReference>
<sequence>MNPDKRIVFLLALCQALAMAGSIILFTIAALIGSTIAADKSLATLPLALLQLATMLTTIPAAFILKRGRKLGFMTGALIGLMGSCLGIYAVLMGNFALFSLSTILYGISNGFVGYYRFTAADVATEAFRSRAISFVIAGGILAALIGPELATWTKDWLPVTFAGGFVAIALLQLLTLLVLSALNLPPLLQQKYQEHGRELGSIMQQPVFIVAVLGSMIGYGVMALLMTATPLAMVAVHHPFHTAASVIQWHVLGMFTPSLFTGYLIARFGVLTIISTGIFLNGLCIAVNLAGTSAPHFFGALLLLGIGWNFMFIGSTTLLTQTYTPAERAKTQAAHDFLMLSFVAFTTFLSGRLLNDWGWTVVNYTALALIGVALVAVLYLGQRRSALQPKPME</sequence>